<reference evidence="2 3" key="1">
    <citation type="submission" date="2005-09" db="EMBL/GenBank/DDBJ databases">
        <authorList>
            <person name="Woods D.E."/>
            <person name="Nierman W.C."/>
        </authorList>
    </citation>
    <scope>NUCLEOTIDE SEQUENCE [LARGE SCALE GENOMIC DNA]</scope>
    <source>
        <strain evidence="2 3">1710b</strain>
    </source>
</reference>
<feature type="region of interest" description="Disordered" evidence="1">
    <location>
        <begin position="205"/>
        <end position="230"/>
    </location>
</feature>
<dbReference type="Proteomes" id="UP000002700">
    <property type="component" value="Chromosome I"/>
</dbReference>
<feature type="region of interest" description="Disordered" evidence="1">
    <location>
        <begin position="1"/>
        <end position="20"/>
    </location>
</feature>
<dbReference type="HOGENOM" id="CLU_469844_0_0_4"/>
<feature type="compositionally biased region" description="Basic and acidic residues" evidence="1">
    <location>
        <begin position="210"/>
        <end position="225"/>
    </location>
</feature>
<feature type="compositionally biased region" description="Basic residues" evidence="1">
    <location>
        <begin position="31"/>
        <end position="52"/>
    </location>
</feature>
<sequence>MGARRARARRARGDQGAARRAALEDLLSLRVPRRARRARVRVPQRVRRRRQARERPPHGGRDDRRRDRREHQRERRGHQHGARQRVRGFGHGRRRAEDQQPGRQPGAGGHRLRRDPAAAQEVSGEAALRRRLRHVRVGRLLHRGGGGQDLRRQGEHRRLDRRADGRVRLHRPDGQAGRRAAPAYVGREQGLLRSVLAGDAEDGCARAGNARRDPRAVHQGGEGRPRRAPARIAGHFLRAFLDGREEHRARPRRRLRDDRYCRARRAEGARPRRLHGQGKPDRSRRAPLRRGARQGRAEGGRRRRRAEAALKARAASRGSRRFASAREQQEDRGALVQIGHGRLFPLCRRAACDRLGRERQVGRDAHERRRRARRDECIEHRVIAVRRLDEDLRLIRVARLLLEFAQALRARGGVDGQVAVEREALPVQPGGHQREQDRARPDERHDLYAALVRAPHEQRAGIGDGGAAGFRHEPRVGAREHRREQPVDLARGRLHVQLANLDFLDRPFGADFLQERAGRLRVLADVIAERRGARLHGGGQHGGEHRGVAVAERVRNQIERACRHRPFTPSAAGAGAPKRG</sequence>
<dbReference type="KEGG" id="bpm:BURPS1710b_2913"/>
<feature type="compositionally biased region" description="Basic residues" evidence="1">
    <location>
        <begin position="1"/>
        <end position="10"/>
    </location>
</feature>
<feature type="region of interest" description="Disordered" evidence="1">
    <location>
        <begin position="30"/>
        <end position="126"/>
    </location>
</feature>
<evidence type="ECO:0000313" key="3">
    <source>
        <dbReference type="Proteomes" id="UP000002700"/>
    </source>
</evidence>
<accession>Q3JQ60</accession>
<proteinExistence type="predicted"/>
<evidence type="ECO:0000256" key="1">
    <source>
        <dbReference type="SAM" id="MobiDB-lite"/>
    </source>
</evidence>
<feature type="compositionally biased region" description="Low complexity" evidence="1">
    <location>
        <begin position="311"/>
        <end position="326"/>
    </location>
</feature>
<gene>
    <name evidence="2" type="ordered locus">BURPS1710b_2913</name>
</gene>
<feature type="region of interest" description="Disordered" evidence="1">
    <location>
        <begin position="261"/>
        <end position="330"/>
    </location>
</feature>
<name>Q3JQ60_BURP1</name>
<feature type="compositionally biased region" description="Basic and acidic residues" evidence="1">
    <location>
        <begin position="261"/>
        <end position="270"/>
    </location>
</feature>
<dbReference type="EMBL" id="CP000124">
    <property type="protein sequence ID" value="ABA48265.1"/>
    <property type="molecule type" value="Genomic_DNA"/>
</dbReference>
<protein>
    <submittedName>
        <fullName evidence="2">Uncharacterized protein</fullName>
    </submittedName>
</protein>
<organism evidence="2 3">
    <name type="scientific">Burkholderia pseudomallei (strain 1710b)</name>
    <dbReference type="NCBI Taxonomy" id="320372"/>
    <lineage>
        <taxon>Bacteria</taxon>
        <taxon>Pseudomonadati</taxon>
        <taxon>Pseudomonadota</taxon>
        <taxon>Betaproteobacteria</taxon>
        <taxon>Burkholderiales</taxon>
        <taxon>Burkholderiaceae</taxon>
        <taxon>Burkholderia</taxon>
        <taxon>pseudomallei group</taxon>
    </lineage>
</organism>
<feature type="compositionally biased region" description="Basic and acidic residues" evidence="1">
    <location>
        <begin position="53"/>
        <end position="73"/>
    </location>
</feature>
<feature type="compositionally biased region" description="Basic and acidic residues" evidence="1">
    <location>
        <begin position="295"/>
        <end position="310"/>
    </location>
</feature>
<feature type="compositionally biased region" description="Basic residues" evidence="1">
    <location>
        <begin position="74"/>
        <end position="94"/>
    </location>
</feature>
<dbReference type="EnsemblBacteria" id="ABA48265">
    <property type="protein sequence ID" value="ABA48265"/>
    <property type="gene ID" value="BURPS1710b_2913"/>
</dbReference>
<evidence type="ECO:0000313" key="2">
    <source>
        <dbReference type="EMBL" id="ABA48265.1"/>
    </source>
</evidence>
<dbReference type="AlphaFoldDB" id="Q3JQ60"/>